<accession>A0A6J4V3X0</accession>
<gene>
    <name evidence="1" type="ORF">AVDCRST_MAG81-1371</name>
</gene>
<dbReference type="EMBL" id="CADCWO010000069">
    <property type="protein sequence ID" value="CAA9567375.1"/>
    <property type="molecule type" value="Genomic_DNA"/>
</dbReference>
<proteinExistence type="predicted"/>
<protein>
    <submittedName>
        <fullName evidence="1">Uncharacterized protein</fullName>
    </submittedName>
</protein>
<evidence type="ECO:0000313" key="1">
    <source>
        <dbReference type="EMBL" id="CAA9567375.1"/>
    </source>
</evidence>
<sequence>MQGATKIICSYRQPLRLHQEALKGRTLWMMLVPLTMLVGGCDRTDLVAVQNFASVSQQATAQFPDLAADIYGSCVRAAQFESELPTQQKVQQRCGQFKQLAPTLIAANKVLEEYLFALGTLATDQTVTYGPTLAELAQSVQANTSFQPAQVKAASGILGFLLEAQAGRYRQQQVQAAIAATNTDLNVLIPALKAIIGQDYTRLLLIEEQTMAAYYRSKISTGKEQLLLVAVIKNQWQDQRTTLAQKKAAVAAYIEILDQIAAAHQQLYNDRGRLSSQETIQVIVQYARTLQPLMKNLVKAF</sequence>
<reference evidence="1" key="1">
    <citation type="submission" date="2020-02" db="EMBL/GenBank/DDBJ databases">
        <authorList>
            <person name="Meier V. D."/>
        </authorList>
    </citation>
    <scope>NUCLEOTIDE SEQUENCE</scope>
    <source>
        <strain evidence="1">AVDCRST_MAG81</strain>
    </source>
</reference>
<organism evidence="1">
    <name type="scientific">uncultured Synechococcales cyanobacterium</name>
    <dbReference type="NCBI Taxonomy" id="1936017"/>
    <lineage>
        <taxon>Bacteria</taxon>
        <taxon>Bacillati</taxon>
        <taxon>Cyanobacteriota</taxon>
        <taxon>Cyanophyceae</taxon>
        <taxon>Synechococcales</taxon>
        <taxon>environmental samples</taxon>
    </lineage>
</organism>
<name>A0A6J4V3X0_9CYAN</name>
<dbReference type="AlphaFoldDB" id="A0A6J4V3X0"/>